<dbReference type="InterPro" id="IPR043926">
    <property type="entry name" value="ABCG_dom"/>
</dbReference>
<evidence type="ECO:0000256" key="7">
    <source>
        <dbReference type="SAM" id="MobiDB-lite"/>
    </source>
</evidence>
<feature type="transmembrane region" description="Helical" evidence="8">
    <location>
        <begin position="450"/>
        <end position="467"/>
    </location>
</feature>
<feature type="transmembrane region" description="Helical" evidence="8">
    <location>
        <begin position="557"/>
        <end position="574"/>
    </location>
</feature>
<dbReference type="PANTHER" id="PTHR48041">
    <property type="entry name" value="ABC TRANSPORTER G FAMILY MEMBER 28"/>
    <property type="match status" value="1"/>
</dbReference>
<dbReference type="GO" id="GO:0016887">
    <property type="term" value="F:ATP hydrolysis activity"/>
    <property type="evidence" value="ECO:0007669"/>
    <property type="project" value="InterPro"/>
</dbReference>
<evidence type="ECO:0000313" key="10">
    <source>
        <dbReference type="EMBL" id="CAD6190172.1"/>
    </source>
</evidence>
<evidence type="ECO:0000256" key="3">
    <source>
        <dbReference type="ARBA" id="ARBA00022448"/>
    </source>
</evidence>
<dbReference type="EMBL" id="CAJGYM010000014">
    <property type="protein sequence ID" value="CAD6190172.1"/>
    <property type="molecule type" value="Genomic_DNA"/>
</dbReference>
<feature type="transmembrane region" description="Helical" evidence="8">
    <location>
        <begin position="529"/>
        <end position="550"/>
    </location>
</feature>
<sequence length="714" mass="80480">MITTSPKPSTSRVEWDLSHSDREENRFADNEDEASEGASTYFTFSRHQEHYFSNTELFTNTGYNYLKYAEYKEIKSGENRASPHFSVSHLCYARDLRSSSDRAMLRLPVLRSELHDVTFELFAGDVMAVLYTKESEVDCLMEKLSGTGSRLGKTSGELNVNGHRLRKSAASRVIGVVNHDRPPPNLTVYQYLIACSKFCPPAVKHFGGTTHLMNQLISTLALAPLCDIRCGKLGPSELQRVKIAAQLIRDPQILVCKDICRELDVYDMAFLVDYLREWAVRAKRIAVLALAPPTIEILKMFSKVTILASGRVVYFGEPQNMLTYFDSINFPCPNFKNQCDYYVDLVTHDNLTSEASKESMARISRLAGQWAALGPTPKRSPGGSLPPDLPRSGPVTSFATLLALFWFEVINFPLSSFTSCFLNLLLSFIISICFNRMPKDRAGATQRFGLVKQMFYFATFPLLFYSIQRAQKQRRKLGMGGLWKCYGSFSYCAAKAIFDFPCIVLSALFFALPIYLITDFDPTSGSTNAFFSLFLLSFLHFTTTSFLVNFCAFSFKSFTASATLCVLIFSSWYLTSGFAVHFKDQAMIFAFGRRLVPTHWIDFIAVQHIFMGQPLLSFKASANVTDLLFDCERTRVLARKIKELPIYTVSTCAKISSRQILFFHGTPADFLATPITDASNVNFLLFGLLVLFAWILVLFCFTVLGLRLSRPQSI</sequence>
<keyword evidence="11" id="KW-1185">Reference proteome</keyword>
<keyword evidence="6 8" id="KW-0472">Membrane</keyword>
<reference evidence="10" key="1">
    <citation type="submission" date="2020-10" db="EMBL/GenBank/DDBJ databases">
        <authorList>
            <person name="Kikuchi T."/>
        </authorList>
    </citation>
    <scope>NUCLEOTIDE SEQUENCE</scope>
    <source>
        <strain evidence="10">NKZ352</strain>
    </source>
</reference>
<keyword evidence="3" id="KW-0813">Transport</keyword>
<dbReference type="PANTHER" id="PTHR48041:SF89">
    <property type="entry name" value="FI03229P"/>
    <property type="match status" value="1"/>
</dbReference>
<feature type="transmembrane region" description="Helical" evidence="8">
    <location>
        <begin position="496"/>
        <end position="517"/>
    </location>
</feature>
<dbReference type="InterPro" id="IPR003439">
    <property type="entry name" value="ABC_transporter-like_ATP-bd"/>
</dbReference>
<dbReference type="Pfam" id="PF19055">
    <property type="entry name" value="ABC2_membrane_7"/>
    <property type="match status" value="1"/>
</dbReference>
<feature type="compositionally biased region" description="Basic and acidic residues" evidence="7">
    <location>
        <begin position="13"/>
        <end position="29"/>
    </location>
</feature>
<dbReference type="InterPro" id="IPR013525">
    <property type="entry name" value="ABC2_TM"/>
</dbReference>
<comment type="subcellular location">
    <subcellularLocation>
        <location evidence="1">Membrane</location>
        <topology evidence="1">Multi-pass membrane protein</topology>
    </subcellularLocation>
</comment>
<proteinExistence type="inferred from homology"/>
<evidence type="ECO:0000313" key="11">
    <source>
        <dbReference type="Proteomes" id="UP000835052"/>
    </source>
</evidence>
<accession>A0A8S1H496</accession>
<dbReference type="Proteomes" id="UP000835052">
    <property type="component" value="Unassembled WGS sequence"/>
</dbReference>
<dbReference type="SUPFAM" id="SSF52540">
    <property type="entry name" value="P-loop containing nucleoside triphosphate hydrolases"/>
    <property type="match status" value="1"/>
</dbReference>
<dbReference type="PROSITE" id="PS50893">
    <property type="entry name" value="ABC_TRANSPORTER_2"/>
    <property type="match status" value="1"/>
</dbReference>
<dbReference type="AlphaFoldDB" id="A0A8S1H496"/>
<comment type="caution">
    <text evidence="10">The sequence shown here is derived from an EMBL/GenBank/DDBJ whole genome shotgun (WGS) entry which is preliminary data.</text>
</comment>
<feature type="compositionally biased region" description="Polar residues" evidence="7">
    <location>
        <begin position="1"/>
        <end position="12"/>
    </location>
</feature>
<evidence type="ECO:0000259" key="9">
    <source>
        <dbReference type="PROSITE" id="PS50893"/>
    </source>
</evidence>
<dbReference type="InterPro" id="IPR027417">
    <property type="entry name" value="P-loop_NTPase"/>
</dbReference>
<comment type="similarity">
    <text evidence="2">Belongs to the ABC transporter superfamily. ABCG family. Eye pigment precursor importer (TC 3.A.1.204) subfamily.</text>
</comment>
<keyword evidence="4 8" id="KW-0812">Transmembrane</keyword>
<protein>
    <recommendedName>
        <fullName evidence="9">ABC transporter domain-containing protein</fullName>
    </recommendedName>
</protein>
<evidence type="ECO:0000256" key="6">
    <source>
        <dbReference type="ARBA" id="ARBA00023136"/>
    </source>
</evidence>
<dbReference type="InterPro" id="IPR050352">
    <property type="entry name" value="ABCG_transporters"/>
</dbReference>
<evidence type="ECO:0000256" key="8">
    <source>
        <dbReference type="SAM" id="Phobius"/>
    </source>
</evidence>
<feature type="region of interest" description="Disordered" evidence="7">
    <location>
        <begin position="1"/>
        <end position="34"/>
    </location>
</feature>
<feature type="transmembrane region" description="Helical" evidence="8">
    <location>
        <begin position="683"/>
        <end position="706"/>
    </location>
</feature>
<organism evidence="10 11">
    <name type="scientific">Caenorhabditis auriculariae</name>
    <dbReference type="NCBI Taxonomy" id="2777116"/>
    <lineage>
        <taxon>Eukaryota</taxon>
        <taxon>Metazoa</taxon>
        <taxon>Ecdysozoa</taxon>
        <taxon>Nematoda</taxon>
        <taxon>Chromadorea</taxon>
        <taxon>Rhabditida</taxon>
        <taxon>Rhabditina</taxon>
        <taxon>Rhabditomorpha</taxon>
        <taxon>Rhabditoidea</taxon>
        <taxon>Rhabditidae</taxon>
        <taxon>Peloderinae</taxon>
        <taxon>Caenorhabditis</taxon>
    </lineage>
</organism>
<evidence type="ECO:0000256" key="5">
    <source>
        <dbReference type="ARBA" id="ARBA00022989"/>
    </source>
</evidence>
<gene>
    <name evidence="10" type="ORF">CAUJ_LOCUS6091</name>
</gene>
<evidence type="ECO:0000256" key="4">
    <source>
        <dbReference type="ARBA" id="ARBA00022692"/>
    </source>
</evidence>
<evidence type="ECO:0000256" key="2">
    <source>
        <dbReference type="ARBA" id="ARBA00005814"/>
    </source>
</evidence>
<dbReference type="GO" id="GO:0005524">
    <property type="term" value="F:ATP binding"/>
    <property type="evidence" value="ECO:0007669"/>
    <property type="project" value="InterPro"/>
</dbReference>
<name>A0A8S1H496_9PELO</name>
<feature type="transmembrane region" description="Helical" evidence="8">
    <location>
        <begin position="421"/>
        <end position="438"/>
    </location>
</feature>
<dbReference type="OrthoDB" id="66620at2759"/>
<dbReference type="GO" id="GO:0140359">
    <property type="term" value="F:ABC-type transporter activity"/>
    <property type="evidence" value="ECO:0007669"/>
    <property type="project" value="InterPro"/>
</dbReference>
<evidence type="ECO:0000256" key="1">
    <source>
        <dbReference type="ARBA" id="ARBA00004141"/>
    </source>
</evidence>
<dbReference type="GO" id="GO:0005886">
    <property type="term" value="C:plasma membrane"/>
    <property type="evidence" value="ECO:0007669"/>
    <property type="project" value="TreeGrafter"/>
</dbReference>
<feature type="domain" description="ABC transporter" evidence="9">
    <location>
        <begin position="96"/>
        <end position="334"/>
    </location>
</feature>
<dbReference type="Pfam" id="PF01061">
    <property type="entry name" value="ABC2_membrane"/>
    <property type="match status" value="1"/>
</dbReference>
<keyword evidence="5 8" id="KW-1133">Transmembrane helix</keyword>
<dbReference type="Gene3D" id="3.40.50.300">
    <property type="entry name" value="P-loop containing nucleotide triphosphate hydrolases"/>
    <property type="match status" value="1"/>
</dbReference>